<sequence>MTSVAVTRRADLTDAQWARLELLLPRGKKAGRPPKWTKRQLIDGIRWRTRIGIPWRDVVVEYGPWQTI</sequence>
<dbReference type="Pfam" id="PF13340">
    <property type="entry name" value="DUF4096"/>
    <property type="match status" value="1"/>
</dbReference>
<dbReference type="RefSeq" id="WP_307869726.1">
    <property type="nucleotide sequence ID" value="NZ_JAGGMR010000001.1"/>
</dbReference>
<accession>A0ABS4QJI4</accession>
<dbReference type="PANTHER" id="PTHR46637:SF1">
    <property type="entry name" value="BLL5188 PROTEIN"/>
    <property type="match status" value="1"/>
</dbReference>
<reference evidence="2 3" key="1">
    <citation type="submission" date="2021-03" db="EMBL/GenBank/DDBJ databases">
        <title>Sequencing the genomes of 1000 actinobacteria strains.</title>
        <authorList>
            <person name="Klenk H.-P."/>
        </authorList>
    </citation>
    <scope>NUCLEOTIDE SEQUENCE [LARGE SCALE GENOMIC DNA]</scope>
    <source>
        <strain evidence="2 3">DSM 45516</strain>
    </source>
</reference>
<dbReference type="Proteomes" id="UP001519325">
    <property type="component" value="Unassembled WGS sequence"/>
</dbReference>
<evidence type="ECO:0000259" key="1">
    <source>
        <dbReference type="Pfam" id="PF13340"/>
    </source>
</evidence>
<dbReference type="EMBL" id="JAGGMR010000001">
    <property type="protein sequence ID" value="MBP2191743.1"/>
    <property type="molecule type" value="Genomic_DNA"/>
</dbReference>
<evidence type="ECO:0000313" key="3">
    <source>
        <dbReference type="Proteomes" id="UP001519325"/>
    </source>
</evidence>
<proteinExistence type="predicted"/>
<gene>
    <name evidence="2" type="ORF">BJ987_004644</name>
</gene>
<comment type="caution">
    <text evidence="2">The sequence shown here is derived from an EMBL/GenBank/DDBJ whole genome shotgun (WGS) entry which is preliminary data.</text>
</comment>
<feature type="domain" description="Insertion element IS402-like" evidence="1">
    <location>
        <begin position="12"/>
        <end position="68"/>
    </location>
</feature>
<protein>
    <submittedName>
        <fullName evidence="2">Transposase</fullName>
    </submittedName>
</protein>
<dbReference type="InterPro" id="IPR052909">
    <property type="entry name" value="Transposase_6_like"/>
</dbReference>
<organism evidence="2 3">
    <name type="scientific">Nocardia goodfellowii</name>
    <dbReference type="NCBI Taxonomy" id="882446"/>
    <lineage>
        <taxon>Bacteria</taxon>
        <taxon>Bacillati</taxon>
        <taxon>Actinomycetota</taxon>
        <taxon>Actinomycetes</taxon>
        <taxon>Mycobacteriales</taxon>
        <taxon>Nocardiaceae</taxon>
        <taxon>Nocardia</taxon>
    </lineage>
</organism>
<evidence type="ECO:0000313" key="2">
    <source>
        <dbReference type="EMBL" id="MBP2191743.1"/>
    </source>
</evidence>
<dbReference type="PANTHER" id="PTHR46637">
    <property type="entry name" value="TIS1421-TRANSPOSASE PROTEIN A"/>
    <property type="match status" value="1"/>
</dbReference>
<keyword evidence="3" id="KW-1185">Reference proteome</keyword>
<name>A0ABS4QJI4_9NOCA</name>
<dbReference type="InterPro" id="IPR025161">
    <property type="entry name" value="IS402-like_dom"/>
</dbReference>